<dbReference type="PANTHER" id="PTHR30457">
    <property type="entry name" value="5'-NUCLEOTIDASE SURE"/>
    <property type="match status" value="1"/>
</dbReference>
<feature type="signal peptide" evidence="4">
    <location>
        <begin position="1"/>
        <end position="19"/>
    </location>
</feature>
<dbReference type="InterPro" id="IPR030048">
    <property type="entry name" value="SurE"/>
</dbReference>
<organism evidence="6">
    <name type="scientific">Anthurium amnicola</name>
    <dbReference type="NCBI Taxonomy" id="1678845"/>
    <lineage>
        <taxon>Eukaryota</taxon>
        <taxon>Viridiplantae</taxon>
        <taxon>Streptophyta</taxon>
        <taxon>Embryophyta</taxon>
        <taxon>Tracheophyta</taxon>
        <taxon>Spermatophyta</taxon>
        <taxon>Magnoliopsida</taxon>
        <taxon>Liliopsida</taxon>
        <taxon>Araceae</taxon>
        <taxon>Pothoideae</taxon>
        <taxon>Potheae</taxon>
        <taxon>Anthurium</taxon>
    </lineage>
</organism>
<keyword evidence="2" id="KW-0479">Metal-binding</keyword>
<dbReference type="InterPro" id="IPR002828">
    <property type="entry name" value="SurE-like_Pase/nucleotidase"/>
</dbReference>
<protein>
    <submittedName>
        <fullName evidence="6">5'-nucleotidase surE</fullName>
    </submittedName>
</protein>
<dbReference type="GO" id="GO:0008252">
    <property type="term" value="F:nucleotidase activity"/>
    <property type="evidence" value="ECO:0007669"/>
    <property type="project" value="InterPro"/>
</dbReference>
<evidence type="ECO:0000259" key="5">
    <source>
        <dbReference type="Pfam" id="PF01975"/>
    </source>
</evidence>
<feature type="chain" id="PRO_5011172180" evidence="4">
    <location>
        <begin position="20"/>
        <end position="341"/>
    </location>
</feature>
<evidence type="ECO:0000256" key="2">
    <source>
        <dbReference type="ARBA" id="ARBA00022723"/>
    </source>
</evidence>
<sequence>RRSARFCCVTFFLSCSALSWLEILRGGEMSGMGGGAAPPIVLVTNDDGIDAPGLRYLVQALVSVGRYRVQVCAPDSDKSGVGHGITWKHALSAIPVEFQGATAYAVSGTPADCASLGISTELFPGEKPDLVVSGINIGSNCGYHIVYSGTVAGAREAFLHGVPAVAVSYHWIGGRSSIDDLKRAAECCLPLLNALLAEISSGTYPEGAFLNVDLPTDLTCHKGFKITRQGKSMTRIGWKQTTACSPVGKSYVTADMEINSLEEKPNELSISSPAALWFKRRIVEKNGYTEEEGEDIDFKALQEGYITVTPLGALSCIELEAQNYFKDWLLHVTCLPSPSSL</sequence>
<evidence type="ECO:0000256" key="3">
    <source>
        <dbReference type="ARBA" id="ARBA00022801"/>
    </source>
</evidence>
<dbReference type="HAMAP" id="MF_00060">
    <property type="entry name" value="SurE"/>
    <property type="match status" value="1"/>
</dbReference>
<evidence type="ECO:0000313" key="7">
    <source>
        <dbReference type="EMBL" id="JAT51218.1"/>
    </source>
</evidence>
<dbReference type="GO" id="GO:0046872">
    <property type="term" value="F:metal ion binding"/>
    <property type="evidence" value="ECO:0007669"/>
    <property type="project" value="UniProtKB-KW"/>
</dbReference>
<comment type="similarity">
    <text evidence="1">Belongs to the SurE nucleotidase family.</text>
</comment>
<feature type="non-terminal residue" evidence="6">
    <location>
        <position position="1"/>
    </location>
</feature>
<reference evidence="6" key="1">
    <citation type="submission" date="2015-07" db="EMBL/GenBank/DDBJ databases">
        <title>Transcriptome Assembly of Anthurium amnicola.</title>
        <authorList>
            <person name="Suzuki J."/>
        </authorList>
    </citation>
    <scope>NUCLEOTIDE SEQUENCE</scope>
</reference>
<dbReference type="NCBIfam" id="TIGR00087">
    <property type="entry name" value="surE"/>
    <property type="match status" value="1"/>
</dbReference>
<accession>A0A1D1XHT0</accession>
<dbReference type="GO" id="GO:0005829">
    <property type="term" value="C:cytosol"/>
    <property type="evidence" value="ECO:0007669"/>
    <property type="project" value="TreeGrafter"/>
</dbReference>
<proteinExistence type="inferred from homology"/>
<dbReference type="EMBL" id="GDJX01025982">
    <property type="protein sequence ID" value="JAT41954.1"/>
    <property type="molecule type" value="Transcribed_RNA"/>
</dbReference>
<evidence type="ECO:0000256" key="1">
    <source>
        <dbReference type="ARBA" id="ARBA00011062"/>
    </source>
</evidence>
<dbReference type="PANTHER" id="PTHR30457:SF0">
    <property type="entry name" value="PHOSPHATASE, PUTATIVE (AFU_ORTHOLOGUE AFUA_4G01070)-RELATED"/>
    <property type="match status" value="1"/>
</dbReference>
<evidence type="ECO:0000313" key="6">
    <source>
        <dbReference type="EMBL" id="JAT41954.1"/>
    </source>
</evidence>
<feature type="domain" description="Survival protein SurE-like phosphatase/nucleotidase" evidence="5">
    <location>
        <begin position="41"/>
        <end position="233"/>
    </location>
</feature>
<evidence type="ECO:0000256" key="4">
    <source>
        <dbReference type="SAM" id="SignalP"/>
    </source>
</evidence>
<dbReference type="InterPro" id="IPR036523">
    <property type="entry name" value="SurE-like_sf"/>
</dbReference>
<dbReference type="Gene3D" id="3.40.1210.10">
    <property type="entry name" value="Survival protein SurE-like phosphatase/nucleotidase"/>
    <property type="match status" value="1"/>
</dbReference>
<keyword evidence="3" id="KW-0378">Hydrolase</keyword>
<dbReference type="EMBL" id="GDJX01016718">
    <property type="protein sequence ID" value="JAT51218.1"/>
    <property type="molecule type" value="Transcribed_RNA"/>
</dbReference>
<dbReference type="SUPFAM" id="SSF64167">
    <property type="entry name" value="SurE-like"/>
    <property type="match status" value="1"/>
</dbReference>
<gene>
    <name evidence="6" type="primary">surE_22</name>
    <name evidence="7" type="synonym">surE_23</name>
    <name evidence="6" type="ORF">g.51834</name>
    <name evidence="7" type="ORF">g.51835</name>
</gene>
<dbReference type="AlphaFoldDB" id="A0A1D1XHT0"/>
<keyword evidence="4" id="KW-0732">Signal</keyword>
<name>A0A1D1XHT0_9ARAE</name>
<dbReference type="Pfam" id="PF01975">
    <property type="entry name" value="SurE"/>
    <property type="match status" value="1"/>
</dbReference>